<evidence type="ECO:0000313" key="3">
    <source>
        <dbReference type="Proteomes" id="UP000006727"/>
    </source>
</evidence>
<dbReference type="EnsemblPlants" id="Pp3c8_2080V3.1">
    <property type="protein sequence ID" value="Pp3c8_2080V3.1"/>
    <property type="gene ID" value="Pp3c8_2080"/>
</dbReference>
<dbReference type="Gramene" id="Pp3c8_2080V3.1">
    <property type="protein sequence ID" value="Pp3c8_2080V3.1"/>
    <property type="gene ID" value="Pp3c8_2080"/>
</dbReference>
<keyword evidence="3" id="KW-1185">Reference proteome</keyword>
<gene>
    <name evidence="2" type="primary">LOC112285659</name>
    <name evidence="1" type="ORF">PHYPA_011039</name>
</gene>
<dbReference type="EnsemblPlants" id="Pp3c8_2080V3.2">
    <property type="protein sequence ID" value="Pp3c8_2080V3.2"/>
    <property type="gene ID" value="Pp3c8_2080"/>
</dbReference>
<dbReference type="GeneID" id="112285659"/>
<dbReference type="Gramene" id="Pp3c8_2080V3.2">
    <property type="protein sequence ID" value="Pp3c8_2080V3.2"/>
    <property type="gene ID" value="Pp3c8_2080"/>
</dbReference>
<dbReference type="EMBL" id="ABEU02000008">
    <property type="protein sequence ID" value="PNR49143.1"/>
    <property type="molecule type" value="Genomic_DNA"/>
</dbReference>
<proteinExistence type="predicted"/>
<reference evidence="2" key="3">
    <citation type="submission" date="2020-12" db="UniProtKB">
        <authorList>
            <consortium name="EnsemblPlants"/>
        </authorList>
    </citation>
    <scope>IDENTIFICATION</scope>
</reference>
<reference evidence="1 3" key="1">
    <citation type="journal article" date="2008" name="Science">
        <title>The Physcomitrella genome reveals evolutionary insights into the conquest of land by plants.</title>
        <authorList>
            <person name="Rensing S."/>
            <person name="Lang D."/>
            <person name="Zimmer A."/>
            <person name="Terry A."/>
            <person name="Salamov A."/>
            <person name="Shapiro H."/>
            <person name="Nishiyama T."/>
            <person name="Perroud P.-F."/>
            <person name="Lindquist E."/>
            <person name="Kamisugi Y."/>
            <person name="Tanahashi T."/>
            <person name="Sakakibara K."/>
            <person name="Fujita T."/>
            <person name="Oishi K."/>
            <person name="Shin-I T."/>
            <person name="Kuroki Y."/>
            <person name="Toyoda A."/>
            <person name="Suzuki Y."/>
            <person name="Hashimoto A."/>
            <person name="Yamaguchi K."/>
            <person name="Sugano A."/>
            <person name="Kohara Y."/>
            <person name="Fujiyama A."/>
            <person name="Anterola A."/>
            <person name="Aoki S."/>
            <person name="Ashton N."/>
            <person name="Barbazuk W.B."/>
            <person name="Barker E."/>
            <person name="Bennetzen J."/>
            <person name="Bezanilla M."/>
            <person name="Blankenship R."/>
            <person name="Cho S.H."/>
            <person name="Dutcher S."/>
            <person name="Estelle M."/>
            <person name="Fawcett J.A."/>
            <person name="Gundlach H."/>
            <person name="Hanada K."/>
            <person name="Heyl A."/>
            <person name="Hicks K.A."/>
            <person name="Hugh J."/>
            <person name="Lohr M."/>
            <person name="Mayer K."/>
            <person name="Melkozernov A."/>
            <person name="Murata T."/>
            <person name="Nelson D."/>
            <person name="Pils B."/>
            <person name="Prigge M."/>
            <person name="Reiss B."/>
            <person name="Renner T."/>
            <person name="Rombauts S."/>
            <person name="Rushton P."/>
            <person name="Sanderfoot A."/>
            <person name="Schween G."/>
            <person name="Shiu S.-H."/>
            <person name="Stueber K."/>
            <person name="Theodoulou F.L."/>
            <person name="Tu H."/>
            <person name="Van de Peer Y."/>
            <person name="Verrier P.J."/>
            <person name="Waters E."/>
            <person name="Wood A."/>
            <person name="Yang L."/>
            <person name="Cove D."/>
            <person name="Cuming A."/>
            <person name="Hasebe M."/>
            <person name="Lucas S."/>
            <person name="Mishler D.B."/>
            <person name="Reski R."/>
            <person name="Grigoriev I."/>
            <person name="Quatrano R.S."/>
            <person name="Boore J.L."/>
        </authorList>
    </citation>
    <scope>NUCLEOTIDE SEQUENCE [LARGE SCALE GENOMIC DNA]</scope>
    <source>
        <strain evidence="2 3">cv. Gransden 2004</strain>
    </source>
</reference>
<protein>
    <submittedName>
        <fullName evidence="1 2">Uncharacterized protein</fullName>
    </submittedName>
</protein>
<dbReference type="RefSeq" id="XP_024382410.1">
    <property type="nucleotide sequence ID" value="XM_024526642.2"/>
</dbReference>
<accession>A0A2K1K5T6</accession>
<dbReference type="Proteomes" id="UP000006727">
    <property type="component" value="Chromosome 8"/>
</dbReference>
<evidence type="ECO:0000313" key="2">
    <source>
        <dbReference type="EnsemblPlants" id="Pp3c8_2080V3.1"/>
    </source>
</evidence>
<reference evidence="1 3" key="2">
    <citation type="journal article" date="2018" name="Plant J.">
        <title>The Physcomitrella patens chromosome-scale assembly reveals moss genome structure and evolution.</title>
        <authorList>
            <person name="Lang D."/>
            <person name="Ullrich K.K."/>
            <person name="Murat F."/>
            <person name="Fuchs J."/>
            <person name="Jenkins J."/>
            <person name="Haas F.B."/>
            <person name="Piednoel M."/>
            <person name="Gundlach H."/>
            <person name="Van Bel M."/>
            <person name="Meyberg R."/>
            <person name="Vives C."/>
            <person name="Morata J."/>
            <person name="Symeonidi A."/>
            <person name="Hiss M."/>
            <person name="Muchero W."/>
            <person name="Kamisugi Y."/>
            <person name="Saleh O."/>
            <person name="Blanc G."/>
            <person name="Decker E.L."/>
            <person name="van Gessel N."/>
            <person name="Grimwood J."/>
            <person name="Hayes R.D."/>
            <person name="Graham S.W."/>
            <person name="Gunter L.E."/>
            <person name="McDaniel S.F."/>
            <person name="Hoernstein S.N.W."/>
            <person name="Larsson A."/>
            <person name="Li F.W."/>
            <person name="Perroud P.F."/>
            <person name="Phillips J."/>
            <person name="Ranjan P."/>
            <person name="Rokshar D.S."/>
            <person name="Rothfels C.J."/>
            <person name="Schneider L."/>
            <person name="Shu S."/>
            <person name="Stevenson D.W."/>
            <person name="Thummler F."/>
            <person name="Tillich M."/>
            <person name="Villarreal Aguilar J.C."/>
            <person name="Widiez T."/>
            <person name="Wong G.K."/>
            <person name="Wymore A."/>
            <person name="Zhang Y."/>
            <person name="Zimmer A.D."/>
            <person name="Quatrano R.S."/>
            <person name="Mayer K.F.X."/>
            <person name="Goodstein D."/>
            <person name="Casacuberta J.M."/>
            <person name="Vandepoele K."/>
            <person name="Reski R."/>
            <person name="Cuming A.C."/>
            <person name="Tuskan G.A."/>
            <person name="Maumus F."/>
            <person name="Salse J."/>
            <person name="Schmutz J."/>
            <person name="Rensing S.A."/>
        </authorList>
    </citation>
    <scope>NUCLEOTIDE SEQUENCE [LARGE SCALE GENOMIC DNA]</scope>
    <source>
        <strain evidence="2 3">cv. Gransden 2004</strain>
    </source>
</reference>
<sequence>MSRLQAPFIDFYPKVILFSRVQCSLSFAHCSKSELCGFDACCAVLIICFLMAFTQFRAPGCSAEISEQMRLDRYRSLCGLLTCFAICVNLAMKFPFDTHACLETSVCRIRDVDVQNFGVVMTN</sequence>
<evidence type="ECO:0000313" key="1">
    <source>
        <dbReference type="EMBL" id="PNR49143.1"/>
    </source>
</evidence>
<organism evidence="1">
    <name type="scientific">Physcomitrium patens</name>
    <name type="common">Spreading-leaved earth moss</name>
    <name type="synonym">Physcomitrella patens</name>
    <dbReference type="NCBI Taxonomy" id="3218"/>
    <lineage>
        <taxon>Eukaryota</taxon>
        <taxon>Viridiplantae</taxon>
        <taxon>Streptophyta</taxon>
        <taxon>Embryophyta</taxon>
        <taxon>Bryophyta</taxon>
        <taxon>Bryophytina</taxon>
        <taxon>Bryopsida</taxon>
        <taxon>Funariidae</taxon>
        <taxon>Funariales</taxon>
        <taxon>Funariaceae</taxon>
        <taxon>Physcomitrium</taxon>
    </lineage>
</organism>
<dbReference type="AlphaFoldDB" id="A0A2K1K5T6"/>
<name>A0A2K1K5T6_PHYPA</name>